<evidence type="ECO:0000259" key="2">
    <source>
        <dbReference type="PROSITE" id="PS51154"/>
    </source>
</evidence>
<keyword evidence="3" id="KW-0808">Transferase</keyword>
<keyword evidence="3" id="KW-0418">Kinase</keyword>
<dbReference type="InterPro" id="IPR050892">
    <property type="entry name" value="ADP-ribose_metab_enzymes"/>
</dbReference>
<sequence length="469" mass="54067">SKVQSKNNIKNDVKKNHIEDKEQGKKSLKEKNNGLLIGDNLKQYKVQEINQIDLHGKSLNHGNGMIEEIDEDLFKLSKDYCLAHCVAEDLRMGAGIAVDFKRIFGGVGRLVDQKLKIGEVGIVQHYGQFAFYLVTKKYSNGKPTMNTMEKALRSLFIIMKKFNLTKLGIPKIGCGLDKLDWSDTRSLIVDIFSGSGIDITVCVLSKLIDSNISQRSNVRITPSNLWEMAAKTIIVLFIDLKQVCKKNWKDHIVDKVDIKYPFKENLSKDVNNKKFDPGAIAKYIVNNEVIICIFVTQKALYSSLEDGFKSIDQTLKYYKYLAIQSGPIEPSNNFERISWIVLILRSISHSCELWLCGDVNQTSVTYYDQYCKNVLSSMNHSFQISSPAQNNYKYNDNRHNLNMRETRYQNRRSESFRKSLDQNRRSKSFQEYVNQSRRSDSFQKYVNQSRKSESFRKYFDPNSSTKTNT</sequence>
<evidence type="ECO:0000313" key="4">
    <source>
        <dbReference type="Proteomes" id="UP000478052"/>
    </source>
</evidence>
<feature type="compositionally biased region" description="Basic and acidic residues" evidence="1">
    <location>
        <begin position="9"/>
        <end position="26"/>
    </location>
</feature>
<dbReference type="Proteomes" id="UP000478052">
    <property type="component" value="Unassembled WGS sequence"/>
</dbReference>
<dbReference type="SUPFAM" id="SSF52949">
    <property type="entry name" value="Macro domain-like"/>
    <property type="match status" value="1"/>
</dbReference>
<gene>
    <name evidence="3" type="ORF">FWK35_00000717</name>
</gene>
<feature type="non-terminal residue" evidence="3">
    <location>
        <position position="1"/>
    </location>
</feature>
<feature type="compositionally biased region" description="Basic and acidic residues" evidence="1">
    <location>
        <begin position="404"/>
        <end position="424"/>
    </location>
</feature>
<feature type="region of interest" description="Disordered" evidence="1">
    <location>
        <begin position="404"/>
        <end position="469"/>
    </location>
</feature>
<feature type="compositionally biased region" description="Polar residues" evidence="1">
    <location>
        <begin position="429"/>
        <end position="449"/>
    </location>
</feature>
<dbReference type="PANTHER" id="PTHR12521">
    <property type="entry name" value="PROTEIN C6ORF130"/>
    <property type="match status" value="1"/>
</dbReference>
<evidence type="ECO:0000313" key="3">
    <source>
        <dbReference type="EMBL" id="KAF0772758.1"/>
    </source>
</evidence>
<dbReference type="GO" id="GO:0140291">
    <property type="term" value="P:peptidyl-glutamate ADP-deribosylation"/>
    <property type="evidence" value="ECO:0007669"/>
    <property type="project" value="TreeGrafter"/>
</dbReference>
<dbReference type="AlphaFoldDB" id="A0A6G0ZNF0"/>
<dbReference type="PANTHER" id="PTHR12521:SF0">
    <property type="entry name" value="ADP-RIBOSE GLYCOHYDROLASE OARD1"/>
    <property type="match status" value="1"/>
</dbReference>
<feature type="compositionally biased region" description="Basic and acidic residues" evidence="1">
    <location>
        <begin position="450"/>
        <end position="459"/>
    </location>
</feature>
<dbReference type="EMBL" id="VUJU01000139">
    <property type="protein sequence ID" value="KAF0772758.1"/>
    <property type="molecule type" value="Genomic_DNA"/>
</dbReference>
<dbReference type="PROSITE" id="PS51154">
    <property type="entry name" value="MACRO"/>
    <property type="match status" value="1"/>
</dbReference>
<dbReference type="GO" id="GO:0016301">
    <property type="term" value="F:kinase activity"/>
    <property type="evidence" value="ECO:0007669"/>
    <property type="project" value="UniProtKB-KW"/>
</dbReference>
<comment type="caution">
    <text evidence="3">The sequence shown here is derived from an EMBL/GenBank/DDBJ whole genome shotgun (WGS) entry which is preliminary data.</text>
</comment>
<organism evidence="3 4">
    <name type="scientific">Aphis craccivora</name>
    <name type="common">Cowpea aphid</name>
    <dbReference type="NCBI Taxonomy" id="307492"/>
    <lineage>
        <taxon>Eukaryota</taxon>
        <taxon>Metazoa</taxon>
        <taxon>Ecdysozoa</taxon>
        <taxon>Arthropoda</taxon>
        <taxon>Hexapoda</taxon>
        <taxon>Insecta</taxon>
        <taxon>Pterygota</taxon>
        <taxon>Neoptera</taxon>
        <taxon>Paraneoptera</taxon>
        <taxon>Hemiptera</taxon>
        <taxon>Sternorrhyncha</taxon>
        <taxon>Aphidomorpha</taxon>
        <taxon>Aphidoidea</taxon>
        <taxon>Aphididae</taxon>
        <taxon>Aphidini</taxon>
        <taxon>Aphis</taxon>
        <taxon>Aphis</taxon>
    </lineage>
</organism>
<dbReference type="InterPro" id="IPR002589">
    <property type="entry name" value="Macro_dom"/>
</dbReference>
<evidence type="ECO:0000256" key="1">
    <source>
        <dbReference type="SAM" id="MobiDB-lite"/>
    </source>
</evidence>
<protein>
    <submittedName>
        <fullName evidence="3">Putative serine/threonine-protein kinase isoform X3</fullName>
    </submittedName>
</protein>
<name>A0A6G0ZNF0_APHCR</name>
<accession>A0A6G0ZNF0</accession>
<dbReference type="OrthoDB" id="6598519at2759"/>
<proteinExistence type="predicted"/>
<reference evidence="3 4" key="1">
    <citation type="submission" date="2019-08" db="EMBL/GenBank/DDBJ databases">
        <title>Whole genome of Aphis craccivora.</title>
        <authorList>
            <person name="Voronova N.V."/>
            <person name="Shulinski R.S."/>
            <person name="Bandarenka Y.V."/>
            <person name="Zhorov D.G."/>
            <person name="Warner D."/>
        </authorList>
    </citation>
    <scope>NUCLEOTIDE SEQUENCE [LARGE SCALE GENOMIC DNA]</scope>
    <source>
        <strain evidence="3">180601</strain>
        <tissue evidence="3">Whole Body</tissue>
    </source>
</reference>
<keyword evidence="4" id="KW-1185">Reference proteome</keyword>
<dbReference type="Gene3D" id="3.40.220.10">
    <property type="entry name" value="Leucine Aminopeptidase, subunit E, domain 1"/>
    <property type="match status" value="1"/>
</dbReference>
<feature type="region of interest" description="Disordered" evidence="1">
    <location>
        <begin position="1"/>
        <end position="26"/>
    </location>
</feature>
<dbReference type="CDD" id="cd02901">
    <property type="entry name" value="Macro_Poa1p-like"/>
    <property type="match status" value="1"/>
</dbReference>
<dbReference type="InterPro" id="IPR043472">
    <property type="entry name" value="Macro_dom-like"/>
</dbReference>
<feature type="domain" description="Macro" evidence="2">
    <location>
        <begin position="53"/>
        <end position="208"/>
    </location>
</feature>